<dbReference type="VEuPathDB" id="FungiDB:PCH_Pc12g13520"/>
<sequence>MNTPGHHDAPPEYSPSEDLNSFLDEKAANSMILPPEQDEPGFAVASALSRGLQVPWRSGACTSGFDYPDVLYHYGVSENHWAEFTQVLCDEAKLSRQQWTTVLGRGLGTMAVGGLMVGILGAIPAIFVARLTRNRQEQRNLISAMAGARGERLAQHISQWNEDVFRPRGVLIRVDLPDEYLNDMEDMDIRTSGGSAWWFPRCQASLFATYLPRLATTQKAVESPAREEVSLLDKLKLVVKDYLDRKVDEIQLRKTAEEVDEASQQYKTIPISSLSLEEVVKVLKLEDDDKDSELKHISPVQLPPHLVETLALIKRASGSSPPTEASIRWVIDALLLHAHSIASSHVPYAQPINVQTERLYKHGPVRLNHRKVMLSARLDYGLWYGDNEAVCLNVLVVEAKKTDLGAGVAQALGYMGCIHRERKKLTKRDCTVYGMASDGVGFTFLKISHDSKWSGYMVGEHPPKFELPLGILVHILRQAAIMSPTHSKESSAQSHTQEGSDGIDQVLTTVDEAIEMEQ</sequence>
<feature type="compositionally biased region" description="Polar residues" evidence="1">
    <location>
        <begin position="490"/>
        <end position="499"/>
    </location>
</feature>
<keyword evidence="4" id="KW-1185">Reference proteome</keyword>
<gene>
    <name evidence="3" type="ORF">Pc12g13520</name>
    <name evidence="3" type="ORF">PCH_Pc12g13520</name>
</gene>
<organism evidence="3 4">
    <name type="scientific">Penicillium rubens (strain ATCC 28089 / DSM 1075 / NRRL 1951 / Wisconsin 54-1255)</name>
    <name type="common">Penicillium chrysogenum</name>
    <dbReference type="NCBI Taxonomy" id="500485"/>
    <lineage>
        <taxon>Eukaryota</taxon>
        <taxon>Fungi</taxon>
        <taxon>Dikarya</taxon>
        <taxon>Ascomycota</taxon>
        <taxon>Pezizomycotina</taxon>
        <taxon>Eurotiomycetes</taxon>
        <taxon>Eurotiomycetidae</taxon>
        <taxon>Eurotiales</taxon>
        <taxon>Aspergillaceae</taxon>
        <taxon>Penicillium</taxon>
        <taxon>Penicillium chrysogenum species complex</taxon>
    </lineage>
</organism>
<keyword evidence="2" id="KW-1133">Transmembrane helix</keyword>
<keyword evidence="2" id="KW-0812">Transmembrane</keyword>
<evidence type="ECO:0000256" key="2">
    <source>
        <dbReference type="SAM" id="Phobius"/>
    </source>
</evidence>
<dbReference type="EMBL" id="AM920427">
    <property type="protein sequence ID" value="CAP80979.1"/>
    <property type="molecule type" value="Genomic_DNA"/>
</dbReference>
<keyword evidence="2" id="KW-0472">Membrane</keyword>
<dbReference type="HOGENOM" id="CLU_525895_0_0_1"/>
<dbReference type="Proteomes" id="UP000000724">
    <property type="component" value="Contig Pc00c12"/>
</dbReference>
<evidence type="ECO:0000256" key="1">
    <source>
        <dbReference type="SAM" id="MobiDB-lite"/>
    </source>
</evidence>
<protein>
    <submittedName>
        <fullName evidence="3">Uncharacterized protein</fullName>
    </submittedName>
</protein>
<feature type="region of interest" description="Disordered" evidence="1">
    <location>
        <begin position="484"/>
        <end position="504"/>
    </location>
</feature>
<feature type="transmembrane region" description="Helical" evidence="2">
    <location>
        <begin position="107"/>
        <end position="129"/>
    </location>
</feature>
<reference evidence="3 4" key="1">
    <citation type="journal article" date="2008" name="Nat. Biotechnol.">
        <title>Genome sequencing and analysis of the filamentous fungus Penicillium chrysogenum.</title>
        <authorList>
            <person name="van den Berg M.A."/>
            <person name="Albang R."/>
            <person name="Albermann K."/>
            <person name="Badger J.H."/>
            <person name="Daran J.-M."/>
            <person name="Driessen A.J.M."/>
            <person name="Garcia-Estrada C."/>
            <person name="Fedorova N.D."/>
            <person name="Harris D.M."/>
            <person name="Heijne W.H.M."/>
            <person name="Joardar V.S."/>
            <person name="Kiel J.A.K.W."/>
            <person name="Kovalchuk A."/>
            <person name="Martin J.F."/>
            <person name="Nierman W.C."/>
            <person name="Nijland J.G."/>
            <person name="Pronk J.T."/>
            <person name="Roubos J.A."/>
            <person name="van der Klei I.J."/>
            <person name="van Peij N.N.M.E."/>
            <person name="Veenhuis M."/>
            <person name="von Doehren H."/>
            <person name="Wagner C."/>
            <person name="Wortman J.R."/>
            <person name="Bovenberg R.A.L."/>
        </authorList>
    </citation>
    <scope>NUCLEOTIDE SEQUENCE [LARGE SCALE GENOMIC DNA]</scope>
    <source>
        <strain evidence="4">ATCC 28089 / DSM 1075 / NRRL 1951 / Wisconsin 54-1255</strain>
    </source>
</reference>
<dbReference type="AlphaFoldDB" id="B6H008"/>
<evidence type="ECO:0000313" key="4">
    <source>
        <dbReference type="Proteomes" id="UP000000724"/>
    </source>
</evidence>
<proteinExistence type="predicted"/>
<dbReference type="eggNOG" id="ENOG502SUE9">
    <property type="taxonomic scope" value="Eukaryota"/>
</dbReference>
<dbReference type="OMA" id="GILVHIL"/>
<evidence type="ECO:0000313" key="3">
    <source>
        <dbReference type="EMBL" id="CAP80979.1"/>
    </source>
</evidence>
<accession>B6H008</accession>
<name>B6H008_PENRW</name>
<dbReference type="OrthoDB" id="252020at2759"/>